<reference evidence="3 4" key="1">
    <citation type="submission" date="2013-12" db="EMBL/GenBank/DDBJ databases">
        <authorList>
            <consortium name="DOE Joint Genome Institute"/>
            <person name="Eisen J."/>
            <person name="Huntemann M."/>
            <person name="Han J."/>
            <person name="Chen A."/>
            <person name="Kyrpides N."/>
            <person name="Mavromatis K."/>
            <person name="Markowitz V."/>
            <person name="Palaniappan K."/>
            <person name="Ivanova N."/>
            <person name="Schaumberg A."/>
            <person name="Pati A."/>
            <person name="Liolios K."/>
            <person name="Nordberg H.P."/>
            <person name="Cantor M.N."/>
            <person name="Hua S.X."/>
            <person name="Woyke T."/>
        </authorList>
    </citation>
    <scope>NUCLEOTIDE SEQUENCE [LARGE SCALE GENOMIC DNA]</scope>
    <source>
        <strain evidence="4">DSM 19437</strain>
    </source>
</reference>
<evidence type="ECO:0000313" key="4">
    <source>
        <dbReference type="Proteomes" id="UP000003586"/>
    </source>
</evidence>
<keyword evidence="4" id="KW-1185">Reference proteome</keyword>
<dbReference type="AlphaFoldDB" id="W0F0N2"/>
<dbReference type="InterPro" id="IPR003808">
    <property type="entry name" value="Fe-S_metab-assoc_dom"/>
</dbReference>
<dbReference type="Pfam" id="PF02657">
    <property type="entry name" value="SufE"/>
    <property type="match status" value="1"/>
</dbReference>
<proteinExistence type="inferred from homology"/>
<organism evidence="3 4">
    <name type="scientific">Niabella soli DSM 19437</name>
    <dbReference type="NCBI Taxonomy" id="929713"/>
    <lineage>
        <taxon>Bacteria</taxon>
        <taxon>Pseudomonadati</taxon>
        <taxon>Bacteroidota</taxon>
        <taxon>Chitinophagia</taxon>
        <taxon>Chitinophagales</taxon>
        <taxon>Chitinophagaceae</taxon>
        <taxon>Niabella</taxon>
    </lineage>
</organism>
<dbReference type="eggNOG" id="COG2166">
    <property type="taxonomic scope" value="Bacteria"/>
</dbReference>
<dbReference type="EMBL" id="CP007035">
    <property type="protein sequence ID" value="AHF15009.1"/>
    <property type="molecule type" value="Genomic_DNA"/>
</dbReference>
<dbReference type="PANTHER" id="PTHR43597:SF5">
    <property type="entry name" value="SUFE-LIKE PROTEIN 2, CHLOROPLASTIC"/>
    <property type="match status" value="1"/>
</dbReference>
<dbReference type="OrthoDB" id="9799320at2"/>
<feature type="domain" description="Fe-S metabolism associated" evidence="2">
    <location>
        <begin position="16"/>
        <end position="133"/>
    </location>
</feature>
<dbReference type="KEGG" id="nso:NIASO_07270"/>
<dbReference type="Proteomes" id="UP000003586">
    <property type="component" value="Chromosome"/>
</dbReference>
<evidence type="ECO:0000313" key="3">
    <source>
        <dbReference type="EMBL" id="AHF15009.1"/>
    </source>
</evidence>
<evidence type="ECO:0000256" key="1">
    <source>
        <dbReference type="ARBA" id="ARBA00010282"/>
    </source>
</evidence>
<dbReference type="PANTHER" id="PTHR43597">
    <property type="entry name" value="SULFUR ACCEPTOR PROTEIN CSDE"/>
    <property type="match status" value="1"/>
</dbReference>
<dbReference type="RefSeq" id="WP_008584975.1">
    <property type="nucleotide sequence ID" value="NZ_CP007035.1"/>
</dbReference>
<dbReference type="HOGENOM" id="CLU_124502_0_0_10"/>
<sequence length="149" mass="17125">MDVNKIQDKIIAEFEHMAEAASKFSYFRHIRKLSNDPSELDPAEKNDQNLVAGCRKKVWVTAKIDNGRIYFKADSDNIITRGMVNLILKVYSGQTVSEITNTDLYFLHEIRLFNYLSAAWLKDLLSIVQRLKSLAIFQHLNFSAARTAK</sequence>
<gene>
    <name evidence="3" type="ORF">NIASO_07270</name>
</gene>
<protein>
    <submittedName>
        <fullName evidence="3">Fe-S metabolism protein SufE</fullName>
    </submittedName>
</protein>
<comment type="similarity">
    <text evidence="1">Belongs to the SufE family.</text>
</comment>
<dbReference type="Gene3D" id="3.90.1010.10">
    <property type="match status" value="1"/>
</dbReference>
<evidence type="ECO:0000259" key="2">
    <source>
        <dbReference type="Pfam" id="PF02657"/>
    </source>
</evidence>
<dbReference type="STRING" id="929713.NIASO_07270"/>
<accession>W0F0N2</accession>
<dbReference type="SUPFAM" id="SSF82649">
    <property type="entry name" value="SufE/NifU"/>
    <property type="match status" value="1"/>
</dbReference>
<name>W0F0N2_9BACT</name>